<dbReference type="GO" id="GO:0008168">
    <property type="term" value="F:methyltransferase activity"/>
    <property type="evidence" value="ECO:0007669"/>
    <property type="project" value="UniProtKB-KW"/>
</dbReference>
<name>A0AA37WXK1_9GAMM</name>
<feature type="domain" description="Methylated-DNA-[protein]-cysteine S-methyltransferase DNA binding" evidence="2">
    <location>
        <begin position="5"/>
        <end position="84"/>
    </location>
</feature>
<dbReference type="GO" id="GO:0006281">
    <property type="term" value="P:DNA repair"/>
    <property type="evidence" value="ECO:0007669"/>
    <property type="project" value="InterPro"/>
</dbReference>
<dbReference type="Pfam" id="PF01035">
    <property type="entry name" value="DNA_binding_1"/>
    <property type="match status" value="1"/>
</dbReference>
<sequence>MNKNEKIQYIARLIPSGKVATYGQVADLAGFPNGARMVGRALAAAPEGSQIPWHRIINSQGKISLPKDSNAYREQMERLRSEGVIITNGKIKMSEYCWHPDSATLILSIPF</sequence>
<dbReference type="InterPro" id="IPR036217">
    <property type="entry name" value="MethylDNA_cys_MeTrfase_DNAb"/>
</dbReference>
<dbReference type="InterPro" id="IPR036388">
    <property type="entry name" value="WH-like_DNA-bd_sf"/>
</dbReference>
<dbReference type="PANTHER" id="PTHR42942">
    <property type="entry name" value="6-O-METHYLGUANINE DNA METHYLTRANSFERASE"/>
    <property type="match status" value="1"/>
</dbReference>
<organism evidence="3 4">
    <name type="scientific">Paraferrimonas haliotis</name>
    <dbReference type="NCBI Taxonomy" id="2013866"/>
    <lineage>
        <taxon>Bacteria</taxon>
        <taxon>Pseudomonadati</taxon>
        <taxon>Pseudomonadota</taxon>
        <taxon>Gammaproteobacteria</taxon>
        <taxon>Alteromonadales</taxon>
        <taxon>Ferrimonadaceae</taxon>
        <taxon>Paraferrimonas</taxon>
    </lineage>
</organism>
<dbReference type="PANTHER" id="PTHR42942:SF1">
    <property type="entry name" value="ALKYLTRANSFERASE-LIKE PROTEIN 1"/>
    <property type="match status" value="1"/>
</dbReference>
<dbReference type="RefSeq" id="WP_095500408.1">
    <property type="nucleotide sequence ID" value="NZ_BSPO01000003.1"/>
</dbReference>
<proteinExistence type="predicted"/>
<dbReference type="AlphaFoldDB" id="A0AA37WXK1"/>
<accession>A0AA37WXK1</accession>
<dbReference type="Gene3D" id="1.10.10.10">
    <property type="entry name" value="Winged helix-like DNA-binding domain superfamily/Winged helix DNA-binding domain"/>
    <property type="match status" value="1"/>
</dbReference>
<keyword evidence="3" id="KW-0489">Methyltransferase</keyword>
<evidence type="ECO:0000313" key="3">
    <source>
        <dbReference type="EMBL" id="GLS84497.1"/>
    </source>
</evidence>
<dbReference type="InterPro" id="IPR052520">
    <property type="entry name" value="ATL_DNA_repair"/>
</dbReference>
<comment type="caution">
    <text evidence="3">The sequence shown here is derived from an EMBL/GenBank/DDBJ whole genome shotgun (WGS) entry which is preliminary data.</text>
</comment>
<dbReference type="EMBL" id="BSPO01000003">
    <property type="protein sequence ID" value="GLS84497.1"/>
    <property type="molecule type" value="Genomic_DNA"/>
</dbReference>
<keyword evidence="4" id="KW-1185">Reference proteome</keyword>
<evidence type="ECO:0000256" key="1">
    <source>
        <dbReference type="ARBA" id="ARBA00022763"/>
    </source>
</evidence>
<evidence type="ECO:0000259" key="2">
    <source>
        <dbReference type="Pfam" id="PF01035"/>
    </source>
</evidence>
<dbReference type="CDD" id="cd06445">
    <property type="entry name" value="ATase"/>
    <property type="match status" value="1"/>
</dbReference>
<protein>
    <submittedName>
        <fullName evidence="3">Methylated-DNA--protein-cysteine methyltransferase</fullName>
    </submittedName>
</protein>
<dbReference type="Proteomes" id="UP001157439">
    <property type="component" value="Unassembled WGS sequence"/>
</dbReference>
<evidence type="ECO:0000313" key="4">
    <source>
        <dbReference type="Proteomes" id="UP001157439"/>
    </source>
</evidence>
<dbReference type="GO" id="GO:0032259">
    <property type="term" value="P:methylation"/>
    <property type="evidence" value="ECO:0007669"/>
    <property type="project" value="UniProtKB-KW"/>
</dbReference>
<gene>
    <name evidence="3" type="primary">adaA</name>
    <name evidence="3" type="ORF">GCM10007894_24740</name>
</gene>
<dbReference type="SUPFAM" id="SSF46767">
    <property type="entry name" value="Methylated DNA-protein cysteine methyltransferase, C-terminal domain"/>
    <property type="match status" value="1"/>
</dbReference>
<reference evidence="3 4" key="1">
    <citation type="journal article" date="2014" name="Int. J. Syst. Evol. Microbiol.">
        <title>Complete genome sequence of Corynebacterium casei LMG S-19264T (=DSM 44701T), isolated from a smear-ripened cheese.</title>
        <authorList>
            <consortium name="US DOE Joint Genome Institute (JGI-PGF)"/>
            <person name="Walter F."/>
            <person name="Albersmeier A."/>
            <person name="Kalinowski J."/>
            <person name="Ruckert C."/>
        </authorList>
    </citation>
    <scope>NUCLEOTIDE SEQUENCE [LARGE SCALE GENOMIC DNA]</scope>
    <source>
        <strain evidence="3 4">NBRC 112785</strain>
    </source>
</reference>
<dbReference type="InterPro" id="IPR014048">
    <property type="entry name" value="MethylDNA_cys_MeTrfase_DNA-bd"/>
</dbReference>
<keyword evidence="1" id="KW-0227">DNA damage</keyword>
<keyword evidence="3" id="KW-0808">Transferase</keyword>